<sequence length="244" mass="25913">MLSTALDLPSPHGPLSNEDNAVIDTSTAIVQPSSMEDHDPLNLTTYKDLSPSTASAGRSPGLSYAAMASRTPSPLGAQSIIRYSPRAENTQAAPLPIVASNHSAAVGMQDDQPADQSSDGAGWSIATNKKRNGKARAGPPLSFRRTPSSLHATPSSLHATTSSLQIGSPPSTGADTNVEPRKRRRLEDDLGEDWVPESANRKQNALQLSSIDLDGLYSNPSMSPNDHKLEQQLRIVPDVDFPMA</sequence>
<evidence type="ECO:0000313" key="2">
    <source>
        <dbReference type="EMBL" id="TFY51423.1"/>
    </source>
</evidence>
<name>A0A4Y9XPY4_9APHY</name>
<feature type="compositionally biased region" description="Polar residues" evidence="1">
    <location>
        <begin position="145"/>
        <end position="175"/>
    </location>
</feature>
<reference evidence="2 3" key="1">
    <citation type="submission" date="2019-01" db="EMBL/GenBank/DDBJ databases">
        <title>Genome sequencing of the rare red list fungi Fomitopsis rosea.</title>
        <authorList>
            <person name="Buettner E."/>
            <person name="Kellner H."/>
        </authorList>
    </citation>
    <scope>NUCLEOTIDE SEQUENCE [LARGE SCALE GENOMIC DNA]</scope>
    <source>
        <strain evidence="2 3">DSM 105464</strain>
    </source>
</reference>
<feature type="non-terminal residue" evidence="2">
    <location>
        <position position="244"/>
    </location>
</feature>
<feature type="region of interest" description="Disordered" evidence="1">
    <location>
        <begin position="1"/>
        <end position="59"/>
    </location>
</feature>
<proteinExistence type="predicted"/>
<gene>
    <name evidence="2" type="ORF">EVJ58_g10576</name>
</gene>
<dbReference type="Proteomes" id="UP000298390">
    <property type="component" value="Unassembled WGS sequence"/>
</dbReference>
<dbReference type="AlphaFoldDB" id="A0A4Y9XPY4"/>
<feature type="compositionally biased region" description="Polar residues" evidence="1">
    <location>
        <begin position="17"/>
        <end position="34"/>
    </location>
</feature>
<accession>A0A4Y9XPY4</accession>
<evidence type="ECO:0000313" key="3">
    <source>
        <dbReference type="Proteomes" id="UP000298390"/>
    </source>
</evidence>
<feature type="compositionally biased region" description="Polar residues" evidence="1">
    <location>
        <begin position="42"/>
        <end position="56"/>
    </location>
</feature>
<organism evidence="2 3">
    <name type="scientific">Rhodofomes roseus</name>
    <dbReference type="NCBI Taxonomy" id="34475"/>
    <lineage>
        <taxon>Eukaryota</taxon>
        <taxon>Fungi</taxon>
        <taxon>Dikarya</taxon>
        <taxon>Basidiomycota</taxon>
        <taxon>Agaricomycotina</taxon>
        <taxon>Agaricomycetes</taxon>
        <taxon>Polyporales</taxon>
        <taxon>Rhodofomes</taxon>
    </lineage>
</organism>
<protein>
    <submittedName>
        <fullName evidence="2">Uncharacterized protein</fullName>
    </submittedName>
</protein>
<dbReference type="EMBL" id="SEKV01001189">
    <property type="protein sequence ID" value="TFY51423.1"/>
    <property type="molecule type" value="Genomic_DNA"/>
</dbReference>
<comment type="caution">
    <text evidence="2">The sequence shown here is derived from an EMBL/GenBank/DDBJ whole genome shotgun (WGS) entry which is preliminary data.</text>
</comment>
<feature type="region of interest" description="Disordered" evidence="1">
    <location>
        <begin position="107"/>
        <end position="182"/>
    </location>
</feature>
<evidence type="ECO:0000256" key="1">
    <source>
        <dbReference type="SAM" id="MobiDB-lite"/>
    </source>
</evidence>